<feature type="compositionally biased region" description="Basic and acidic residues" evidence="1">
    <location>
        <begin position="95"/>
        <end position="108"/>
    </location>
</feature>
<proteinExistence type="predicted"/>
<sequence length="390" mass="43365">MAESDVDARVLDYFVRFKTLVDENGLGECFSGADGAREKCKRLIASLRPESLKADVKQCVRYTHKSAASDANQLFKLVIDKAKEQERSFQLAKKPKNDRAGRDTEAGKLTKPSKTQKKKWSGSTATVNAEPPAKPSIKPSSTHKATPSSKRDLPPSPCPKCKEMHWLRECTKATDEEKAALRKSLRDARRSTKKARLKRLGELMPPPDRKVTLNGLLELHYCPDSGSEYTVIGNSHWELLCSMDSSAESVQLQVPMMNQAYGSTWVSANRMAKLQILIHTAAGPVRPMELWEVLITDVDDEFIVGNDLLNALGIDVERQLEKLATRPEDESSGDPIALEDDDMPVPANEDDQPDGSGEDNIFAAVERLISRAVENGFPKERVEQLRTISH</sequence>
<feature type="region of interest" description="Disordered" evidence="1">
    <location>
        <begin position="88"/>
        <end position="158"/>
    </location>
</feature>
<dbReference type="EMBL" id="QXFV01008217">
    <property type="protein sequence ID" value="KAE8957092.1"/>
    <property type="molecule type" value="Genomic_DNA"/>
</dbReference>
<evidence type="ECO:0000313" key="3">
    <source>
        <dbReference type="Proteomes" id="UP000429607"/>
    </source>
</evidence>
<evidence type="ECO:0000313" key="2">
    <source>
        <dbReference type="EMBL" id="KAE8957092.1"/>
    </source>
</evidence>
<accession>A0A6A3GIC6</accession>
<comment type="caution">
    <text evidence="2">The sequence shown here is derived from an EMBL/GenBank/DDBJ whole genome shotgun (WGS) entry which is preliminary data.</text>
</comment>
<evidence type="ECO:0000256" key="1">
    <source>
        <dbReference type="SAM" id="MobiDB-lite"/>
    </source>
</evidence>
<dbReference type="Proteomes" id="UP000429607">
    <property type="component" value="Unassembled WGS sequence"/>
</dbReference>
<reference evidence="2 3" key="1">
    <citation type="submission" date="2018-09" db="EMBL/GenBank/DDBJ databases">
        <title>Genomic investigation of the strawberry pathogen Phytophthora fragariae indicates pathogenicity is determined by transcriptional variation in three key races.</title>
        <authorList>
            <person name="Adams T.M."/>
            <person name="Armitage A.D."/>
            <person name="Sobczyk M.K."/>
            <person name="Bates H.J."/>
            <person name="Dunwell J.M."/>
            <person name="Nellist C.F."/>
            <person name="Harrison R.J."/>
        </authorList>
    </citation>
    <scope>NUCLEOTIDE SEQUENCE [LARGE SCALE GENOMIC DNA]</scope>
    <source>
        <strain evidence="2 3">SCRP249</strain>
    </source>
</reference>
<feature type="non-terminal residue" evidence="2">
    <location>
        <position position="390"/>
    </location>
</feature>
<gene>
    <name evidence="2" type="ORF">PR001_g31496</name>
</gene>
<name>A0A6A3GIC6_9STRA</name>
<feature type="compositionally biased region" description="Acidic residues" evidence="1">
    <location>
        <begin position="337"/>
        <end position="357"/>
    </location>
</feature>
<protein>
    <submittedName>
        <fullName evidence="2">Uncharacterized protein</fullName>
    </submittedName>
</protein>
<feature type="region of interest" description="Disordered" evidence="1">
    <location>
        <begin position="324"/>
        <end position="361"/>
    </location>
</feature>
<organism evidence="2 3">
    <name type="scientific">Phytophthora rubi</name>
    <dbReference type="NCBI Taxonomy" id="129364"/>
    <lineage>
        <taxon>Eukaryota</taxon>
        <taxon>Sar</taxon>
        <taxon>Stramenopiles</taxon>
        <taxon>Oomycota</taxon>
        <taxon>Peronosporomycetes</taxon>
        <taxon>Peronosporales</taxon>
        <taxon>Peronosporaceae</taxon>
        <taxon>Phytophthora</taxon>
    </lineage>
</organism>
<dbReference type="AlphaFoldDB" id="A0A6A3GIC6"/>
<feature type="compositionally biased region" description="Polar residues" evidence="1">
    <location>
        <begin position="138"/>
        <end position="148"/>
    </location>
</feature>